<feature type="compositionally biased region" description="Basic and acidic residues" evidence="7">
    <location>
        <begin position="773"/>
        <end position="788"/>
    </location>
</feature>
<dbReference type="Gene3D" id="1.10.510.10">
    <property type="entry name" value="Transferase(Phosphotransferase) domain 1"/>
    <property type="match status" value="2"/>
</dbReference>
<dbReference type="GO" id="GO:0010506">
    <property type="term" value="P:regulation of autophagy"/>
    <property type="evidence" value="ECO:0007669"/>
    <property type="project" value="InterPro"/>
</dbReference>
<evidence type="ECO:0000256" key="6">
    <source>
        <dbReference type="PROSITE-ProRule" id="PRU10141"/>
    </source>
</evidence>
<feature type="domain" description="Protein kinase" evidence="8">
    <location>
        <begin position="14"/>
        <end position="469"/>
    </location>
</feature>
<dbReference type="Proteomes" id="UP000288805">
    <property type="component" value="Unassembled WGS sequence"/>
</dbReference>
<dbReference type="InterPro" id="IPR017441">
    <property type="entry name" value="Protein_kinase_ATP_BS"/>
</dbReference>
<comment type="caution">
    <text evidence="9">The sequence shown here is derived from an EMBL/GenBank/DDBJ whole genome shotgun (WGS) entry which is preliminary data.</text>
</comment>
<evidence type="ECO:0000256" key="7">
    <source>
        <dbReference type="SAM" id="MobiDB-lite"/>
    </source>
</evidence>
<dbReference type="EMBL" id="QGNW01000053">
    <property type="protein sequence ID" value="RVX06060.1"/>
    <property type="molecule type" value="Genomic_DNA"/>
</dbReference>
<dbReference type="GO" id="GO:0004674">
    <property type="term" value="F:protein serine/threonine kinase activity"/>
    <property type="evidence" value="ECO:0007669"/>
    <property type="project" value="UniProtKB-KW"/>
</dbReference>
<gene>
    <name evidence="9" type="primary">ATG1C_0</name>
    <name evidence="9" type="ORF">CK203_018621</name>
</gene>
<evidence type="ECO:0000256" key="1">
    <source>
        <dbReference type="ARBA" id="ARBA00022527"/>
    </source>
</evidence>
<feature type="region of interest" description="Disordered" evidence="7">
    <location>
        <begin position="761"/>
        <end position="788"/>
    </location>
</feature>
<evidence type="ECO:0000313" key="10">
    <source>
        <dbReference type="Proteomes" id="UP000288805"/>
    </source>
</evidence>
<dbReference type="PANTHER" id="PTHR24348:SF68">
    <property type="entry name" value="SERINE_THREONINE-PROTEIN KINASE ATG1C"/>
    <property type="match status" value="1"/>
</dbReference>
<dbReference type="FunFam" id="3.30.200.20:FF:000003">
    <property type="entry name" value="Non-specific serine/threonine protein kinase"/>
    <property type="match status" value="1"/>
</dbReference>
<evidence type="ECO:0000256" key="4">
    <source>
        <dbReference type="ARBA" id="ARBA00022777"/>
    </source>
</evidence>
<keyword evidence="3 6" id="KW-0547">Nucleotide-binding</keyword>
<keyword evidence="4 9" id="KW-0418">Kinase</keyword>
<dbReference type="PROSITE" id="PS00107">
    <property type="entry name" value="PROTEIN_KINASE_ATP"/>
    <property type="match status" value="1"/>
</dbReference>
<dbReference type="InterPro" id="IPR045269">
    <property type="entry name" value="Atg1-like"/>
</dbReference>
<dbReference type="InterPro" id="IPR011009">
    <property type="entry name" value="Kinase-like_dom_sf"/>
</dbReference>
<dbReference type="Pfam" id="PF00069">
    <property type="entry name" value="Pkinase"/>
    <property type="match status" value="2"/>
</dbReference>
<proteinExistence type="predicted"/>
<sequence>MAQTPSRGRVVGDYLVGRQIGSGSFSVVWHARHRVHGTEVAIKEIVTGRLNKKLQESLMSEIFILKKINHPNIIRLHDIIEVPGKIHLVLEYCRGGDLSMYIQSYVRVPEATAKHFMQQLAAGLQVLRDNNLIHRDLKPQAREGYGVGLWKAIRKGWDAFKSKISYDLGNGRRIRFWKHIWCGDTPLRTSLPSLFIIATSKDACVCDAWEQADLGGCWNPHFVKNFQDWELGCVEALLLRLHVGLLLVWSGFGVAYLSPTVQAMLLRTQASQPMYGMRELTPIETSEEHNGKAVNDGQIVLMTGILYAVYPVQKRHCIRSNSICHMYYLEQNLLLSTNDNNAVLKIADFGFARSLQPRGLAETLCGSPLYMAPEIMQLQKYDAKVIFTFSICRSLECWCHSLSTCDWKNTIYRQQSDTVAPNIVKSSELHFPPDNNDLSADCKDLCQKLLRRNPVERLTFEEFFNHPFLSRKQPDEALSSRRSSRIIDGFPLSECNPVRNTEESSQEDCMPFPLDDDSSGPEGSPSFLRRRSSMKSTYGFSLDKKVDRRETIFNTPNNMDLASKYSSASHKPEITGFRIDSLRPSDENVKEPLKSMEQRPMRSCSRVVDSLEELVDQDYVFVSGPPMDVSSSSAIASKPSHSQCRSGSAPLTSVNMKSKSSAPMPIAGAGITNTFYTGSLESHSSAPSGTSQGSMDIGDALEQPSTHCMTRIKSLQQCASVITELVNEKIEAGKQLEAFSIQLVILAIWKQALHICHTQAASAMEGSPTQETSRLRRSTDKKHGSPDMRECLDIVNNQGPGDICSQIEREFLHQVGHAEELAKVIEPGSTEMPDAMEMIFQSALALGRNGAVDELMGDVESAVSLYSKAVHLLVFLLVEAPSLILNPPFSLTTQTGIGFELTLISLISGKSTQGLKG</sequence>
<feature type="region of interest" description="Disordered" evidence="7">
    <location>
        <begin position="632"/>
        <end position="657"/>
    </location>
</feature>
<keyword evidence="5 6" id="KW-0067">ATP-binding</keyword>
<feature type="binding site" evidence="6">
    <location>
        <position position="43"/>
    </location>
    <ligand>
        <name>ATP</name>
        <dbReference type="ChEBI" id="CHEBI:30616"/>
    </ligand>
</feature>
<dbReference type="AlphaFoldDB" id="A0A438JAR0"/>
<feature type="compositionally biased region" description="Polar residues" evidence="7">
    <location>
        <begin position="643"/>
        <end position="657"/>
    </location>
</feature>
<keyword evidence="1" id="KW-0723">Serine/threonine-protein kinase</keyword>
<dbReference type="Pfam" id="PF24497">
    <property type="entry name" value="MIT_ATG1"/>
    <property type="match status" value="1"/>
</dbReference>
<dbReference type="InterPro" id="IPR000719">
    <property type="entry name" value="Prot_kinase_dom"/>
</dbReference>
<evidence type="ECO:0000259" key="8">
    <source>
        <dbReference type="PROSITE" id="PS50011"/>
    </source>
</evidence>
<accession>A0A438JAR0</accession>
<dbReference type="GO" id="GO:0005524">
    <property type="term" value="F:ATP binding"/>
    <property type="evidence" value="ECO:0007669"/>
    <property type="project" value="UniProtKB-UniRule"/>
</dbReference>
<keyword evidence="2" id="KW-0808">Transferase</keyword>
<feature type="region of interest" description="Disordered" evidence="7">
    <location>
        <begin position="496"/>
        <end position="530"/>
    </location>
</feature>
<evidence type="ECO:0000256" key="3">
    <source>
        <dbReference type="ARBA" id="ARBA00022741"/>
    </source>
</evidence>
<dbReference type="InterPro" id="IPR056281">
    <property type="entry name" value="MIT_ATG1a/b/c"/>
</dbReference>
<reference evidence="9 10" key="1">
    <citation type="journal article" date="2018" name="PLoS Genet.">
        <title>Population sequencing reveals clonal diversity and ancestral inbreeding in the grapevine cultivar Chardonnay.</title>
        <authorList>
            <person name="Roach M.J."/>
            <person name="Johnson D.L."/>
            <person name="Bohlmann J."/>
            <person name="van Vuuren H.J."/>
            <person name="Jones S.J."/>
            <person name="Pretorius I.S."/>
            <person name="Schmidt S.A."/>
            <person name="Borneman A.R."/>
        </authorList>
    </citation>
    <scope>NUCLEOTIDE SEQUENCE [LARGE SCALE GENOMIC DNA]</scope>
    <source>
        <strain evidence="10">cv. Chardonnay</strain>
        <tissue evidence="9">Leaf</tissue>
    </source>
</reference>
<organism evidence="9 10">
    <name type="scientific">Vitis vinifera</name>
    <name type="common">Grape</name>
    <dbReference type="NCBI Taxonomy" id="29760"/>
    <lineage>
        <taxon>Eukaryota</taxon>
        <taxon>Viridiplantae</taxon>
        <taxon>Streptophyta</taxon>
        <taxon>Embryophyta</taxon>
        <taxon>Tracheophyta</taxon>
        <taxon>Spermatophyta</taxon>
        <taxon>Magnoliopsida</taxon>
        <taxon>eudicotyledons</taxon>
        <taxon>Gunneridae</taxon>
        <taxon>Pentapetalae</taxon>
        <taxon>rosids</taxon>
        <taxon>Vitales</taxon>
        <taxon>Vitaceae</taxon>
        <taxon>Viteae</taxon>
        <taxon>Vitis</taxon>
    </lineage>
</organism>
<evidence type="ECO:0000256" key="2">
    <source>
        <dbReference type="ARBA" id="ARBA00022679"/>
    </source>
</evidence>
<name>A0A438JAR0_VITVI</name>
<feature type="compositionally biased region" description="Low complexity" evidence="7">
    <location>
        <begin position="632"/>
        <end position="642"/>
    </location>
</feature>
<evidence type="ECO:0000313" key="9">
    <source>
        <dbReference type="EMBL" id="RVX06060.1"/>
    </source>
</evidence>
<dbReference type="SUPFAM" id="SSF56112">
    <property type="entry name" value="Protein kinase-like (PK-like)"/>
    <property type="match status" value="2"/>
</dbReference>
<dbReference type="PANTHER" id="PTHR24348">
    <property type="entry name" value="SERINE/THREONINE-PROTEIN KINASE UNC-51-RELATED"/>
    <property type="match status" value="1"/>
</dbReference>
<protein>
    <submittedName>
        <fullName evidence="9">Serine/threonine-protein kinase ATG1c</fullName>
    </submittedName>
</protein>
<evidence type="ECO:0000256" key="5">
    <source>
        <dbReference type="ARBA" id="ARBA00022840"/>
    </source>
</evidence>
<dbReference type="PROSITE" id="PS50011">
    <property type="entry name" value="PROTEIN_KINASE_DOM"/>
    <property type="match status" value="1"/>
</dbReference>